<keyword evidence="1" id="KW-0489">Methyltransferase</keyword>
<dbReference type="RefSeq" id="WP_189132482.1">
    <property type="nucleotide sequence ID" value="NZ_BMMS01000013.1"/>
</dbReference>
<dbReference type="Gene3D" id="3.40.50.150">
    <property type="entry name" value="Vaccinia Virus protein VP39"/>
    <property type="match status" value="1"/>
</dbReference>
<dbReference type="EMBL" id="BMMS01000013">
    <property type="protein sequence ID" value="GGO89710.1"/>
    <property type="molecule type" value="Genomic_DNA"/>
</dbReference>
<reference evidence="5" key="1">
    <citation type="journal article" date="2014" name="Int. J. Syst. Evol. Microbiol.">
        <title>Complete genome sequence of Corynebacterium casei LMG S-19264T (=DSM 44701T), isolated from a smear-ripened cheese.</title>
        <authorList>
            <consortium name="US DOE Joint Genome Institute (JGI-PGF)"/>
            <person name="Walter F."/>
            <person name="Albersmeier A."/>
            <person name="Kalinowski J."/>
            <person name="Ruckert C."/>
        </authorList>
    </citation>
    <scope>NUCLEOTIDE SEQUENCE</scope>
    <source>
        <strain evidence="5">CGMCC 4.7201</strain>
    </source>
</reference>
<protein>
    <recommendedName>
        <fullName evidence="4">Methyltransferase domain-containing protein</fullName>
    </recommendedName>
</protein>
<evidence type="ECO:0000259" key="4">
    <source>
        <dbReference type="Pfam" id="PF13649"/>
    </source>
</evidence>
<proteinExistence type="predicted"/>
<evidence type="ECO:0000256" key="1">
    <source>
        <dbReference type="ARBA" id="ARBA00022603"/>
    </source>
</evidence>
<keyword evidence="6" id="KW-1185">Reference proteome</keyword>
<evidence type="ECO:0000256" key="3">
    <source>
        <dbReference type="ARBA" id="ARBA00022691"/>
    </source>
</evidence>
<organism evidence="5 6">
    <name type="scientific">Wenjunlia tyrosinilytica</name>
    <dbReference type="NCBI Taxonomy" id="1544741"/>
    <lineage>
        <taxon>Bacteria</taxon>
        <taxon>Bacillati</taxon>
        <taxon>Actinomycetota</taxon>
        <taxon>Actinomycetes</taxon>
        <taxon>Kitasatosporales</taxon>
        <taxon>Streptomycetaceae</taxon>
        <taxon>Wenjunlia</taxon>
    </lineage>
</organism>
<dbReference type="PANTHER" id="PTHR43464">
    <property type="entry name" value="METHYLTRANSFERASE"/>
    <property type="match status" value="1"/>
</dbReference>
<reference evidence="5" key="2">
    <citation type="submission" date="2020-09" db="EMBL/GenBank/DDBJ databases">
        <authorList>
            <person name="Sun Q."/>
            <person name="Zhou Y."/>
        </authorList>
    </citation>
    <scope>NUCLEOTIDE SEQUENCE</scope>
    <source>
        <strain evidence="5">CGMCC 4.7201</strain>
    </source>
</reference>
<name>A0A917ZRJ6_9ACTN</name>
<dbReference type="PANTHER" id="PTHR43464:SF19">
    <property type="entry name" value="UBIQUINONE BIOSYNTHESIS O-METHYLTRANSFERASE, MITOCHONDRIAL"/>
    <property type="match status" value="1"/>
</dbReference>
<keyword evidence="2" id="KW-0808">Transferase</keyword>
<comment type="caution">
    <text evidence="5">The sequence shown here is derived from an EMBL/GenBank/DDBJ whole genome shotgun (WGS) entry which is preliminary data.</text>
</comment>
<dbReference type="InterPro" id="IPR029063">
    <property type="entry name" value="SAM-dependent_MTases_sf"/>
</dbReference>
<dbReference type="SUPFAM" id="SSF53335">
    <property type="entry name" value="S-adenosyl-L-methionine-dependent methyltransferases"/>
    <property type="match status" value="1"/>
</dbReference>
<dbReference type="GO" id="GO:0008168">
    <property type="term" value="F:methyltransferase activity"/>
    <property type="evidence" value="ECO:0007669"/>
    <property type="project" value="UniProtKB-KW"/>
</dbReference>
<dbReference type="GO" id="GO:0032259">
    <property type="term" value="P:methylation"/>
    <property type="evidence" value="ECO:0007669"/>
    <property type="project" value="UniProtKB-KW"/>
</dbReference>
<evidence type="ECO:0000256" key="2">
    <source>
        <dbReference type="ARBA" id="ARBA00022679"/>
    </source>
</evidence>
<accession>A0A917ZRJ6</accession>
<dbReference type="InterPro" id="IPR041698">
    <property type="entry name" value="Methyltransf_25"/>
</dbReference>
<sequence>MGAGRTFFTVAYRIGLHPWEGAAKNQEYAEKFAQLLDREEDGLEPPFGRALDIGCGSGVWGVELARRGWAVTGVDIVEKAVRRARGRAREAGVDAGFVHGDVTDLGAADVGSGFRLLLDTGTFHALTDAQRTAMGREITAVASPDATLLMAVWAPMNRGPLPRGATRLEVATAFPRWRITDTVASMLEPPPLMRRLKADEHWYRLRRRT</sequence>
<dbReference type="AlphaFoldDB" id="A0A917ZRJ6"/>
<dbReference type="Proteomes" id="UP000641932">
    <property type="component" value="Unassembled WGS sequence"/>
</dbReference>
<dbReference type="CDD" id="cd02440">
    <property type="entry name" value="AdoMet_MTases"/>
    <property type="match status" value="1"/>
</dbReference>
<keyword evidence="3" id="KW-0949">S-adenosyl-L-methionine</keyword>
<gene>
    <name evidence="5" type="ORF">GCM10012280_33580</name>
</gene>
<evidence type="ECO:0000313" key="6">
    <source>
        <dbReference type="Proteomes" id="UP000641932"/>
    </source>
</evidence>
<feature type="domain" description="Methyltransferase" evidence="4">
    <location>
        <begin position="51"/>
        <end position="144"/>
    </location>
</feature>
<dbReference type="Pfam" id="PF13649">
    <property type="entry name" value="Methyltransf_25"/>
    <property type="match status" value="1"/>
</dbReference>
<evidence type="ECO:0000313" key="5">
    <source>
        <dbReference type="EMBL" id="GGO89710.1"/>
    </source>
</evidence>